<feature type="region of interest" description="Disordered" evidence="1">
    <location>
        <begin position="76"/>
        <end position="95"/>
    </location>
</feature>
<feature type="transmembrane region" description="Helical" evidence="2">
    <location>
        <begin position="41"/>
        <end position="64"/>
    </location>
</feature>
<keyword evidence="2" id="KW-0472">Membrane</keyword>
<reference evidence="3" key="1">
    <citation type="journal article" date="2018" name="Mol. Ecol.">
        <title>Virus-virus interactions and host ecology are associated with RNA virome structure in wild birds.</title>
        <authorList>
            <person name="Wille M."/>
            <person name="Eden J.S."/>
            <person name="Shi M."/>
            <person name="Klaassen M."/>
            <person name="Hurt A.C."/>
            <person name="Holmes E.C."/>
        </authorList>
    </citation>
    <scope>NUCLEOTIDE SEQUENCE</scope>
    <source>
        <strain evidence="3">MW05</strain>
    </source>
</reference>
<name>A0A3G1RPG1_9REOV</name>
<dbReference type="EMBL" id="MH453867">
    <property type="protein sequence ID" value="AXF38734.1"/>
    <property type="molecule type" value="Genomic_RNA"/>
</dbReference>
<feature type="compositionally biased region" description="Basic and acidic residues" evidence="1">
    <location>
        <begin position="85"/>
        <end position="95"/>
    </location>
</feature>
<keyword evidence="2" id="KW-1133">Transmembrane helix</keyword>
<evidence type="ECO:0000256" key="2">
    <source>
        <dbReference type="SAM" id="Phobius"/>
    </source>
</evidence>
<accession>A0A3G1RPG1</accession>
<evidence type="ECO:0000256" key="1">
    <source>
        <dbReference type="SAM" id="MobiDB-lite"/>
    </source>
</evidence>
<proteinExistence type="predicted"/>
<evidence type="ECO:0000313" key="3">
    <source>
        <dbReference type="EMBL" id="AXF38734.1"/>
    </source>
</evidence>
<keyword evidence="2" id="KW-0812">Transmembrane</keyword>
<gene>
    <name evidence="3" type="primary">NSP1-1</name>
</gene>
<organism evidence="3">
    <name type="scientific">Ruddy turnstone rotavirus</name>
    <dbReference type="NCBI Taxonomy" id="2212774"/>
    <lineage>
        <taxon>Viruses</taxon>
        <taxon>Riboviria</taxon>
        <taxon>Orthornavirae</taxon>
        <taxon>Duplornaviricota</taxon>
        <taxon>Resentoviricetes</taxon>
        <taxon>Reovirales</taxon>
        <taxon>Sedoreoviridae</taxon>
        <taxon>Rotavirus</taxon>
    </lineage>
</organism>
<sequence length="95" mass="10584">MGHHCMGGNVSTVNIVNNFYNFVHSSDNSVSTSSEQRTTTITIAIAVSASIVVLITIFFLYKIFTGCLKERRQNVLDTEEGDSMSSERRMFEQGL</sequence>
<protein>
    <submittedName>
        <fullName evidence="3">NSP1-1</fullName>
    </submittedName>
</protein>